<dbReference type="Gene3D" id="2.60.120.460">
    <property type="entry name" value="YjbQ-like"/>
    <property type="match status" value="1"/>
</dbReference>
<evidence type="ECO:0008006" key="3">
    <source>
        <dbReference type="Google" id="ProtNLM"/>
    </source>
</evidence>
<dbReference type="Pfam" id="PF01894">
    <property type="entry name" value="YjbQ"/>
    <property type="match status" value="1"/>
</dbReference>
<dbReference type="AlphaFoldDB" id="A0A0W8F8W0"/>
<evidence type="ECO:0000256" key="1">
    <source>
        <dbReference type="ARBA" id="ARBA00005534"/>
    </source>
</evidence>
<dbReference type="PANTHER" id="PTHR30615:SF8">
    <property type="entry name" value="UPF0047 PROTEIN C4A8.02C"/>
    <property type="match status" value="1"/>
</dbReference>
<protein>
    <recommendedName>
        <fullName evidence="3">Secondary thiamine-phosphate synthase enzyme</fullName>
    </recommendedName>
</protein>
<organism evidence="2">
    <name type="scientific">hydrocarbon metagenome</name>
    <dbReference type="NCBI Taxonomy" id="938273"/>
    <lineage>
        <taxon>unclassified sequences</taxon>
        <taxon>metagenomes</taxon>
        <taxon>ecological metagenomes</taxon>
    </lineage>
</organism>
<dbReference type="PANTHER" id="PTHR30615">
    <property type="entry name" value="UNCHARACTERIZED PROTEIN YJBQ-RELATED"/>
    <property type="match status" value="1"/>
</dbReference>
<dbReference type="EMBL" id="LNQE01001450">
    <property type="protein sequence ID" value="KUG17320.1"/>
    <property type="molecule type" value="Genomic_DNA"/>
</dbReference>
<name>A0A0W8F8W0_9ZZZZ</name>
<gene>
    <name evidence="2" type="ORF">ASZ90_012980</name>
</gene>
<comment type="caution">
    <text evidence="2">The sequence shown here is derived from an EMBL/GenBank/DDBJ whole genome shotgun (WGS) entry which is preliminary data.</text>
</comment>
<accession>A0A0W8F8W0</accession>
<dbReference type="SUPFAM" id="SSF111038">
    <property type="entry name" value="YjbQ-like"/>
    <property type="match status" value="1"/>
</dbReference>
<evidence type="ECO:0000313" key="2">
    <source>
        <dbReference type="EMBL" id="KUG17320.1"/>
    </source>
</evidence>
<comment type="similarity">
    <text evidence="1">Belongs to the UPF0047 family.</text>
</comment>
<proteinExistence type="inferred from homology"/>
<dbReference type="InterPro" id="IPR001602">
    <property type="entry name" value="UPF0047_YjbQ-like"/>
</dbReference>
<sequence length="171" mass="19163">MLKLAHARSLIILKDPFMTANEKCVIRLSDERGALIETRYIEFETDKGEVVDITDEVQKSLESTSLKAGAMVIFVPGATGAVTTIEYEDGLVADLGDALERIAPQNIDYSHNLRWHDGNGHSHIRASLIGPSLIVPFAARRLILGTWQQIVFLELDNRKRHRKLVLQMMGE</sequence>
<dbReference type="NCBIfam" id="TIGR00149">
    <property type="entry name" value="TIGR00149_YjbQ"/>
    <property type="match status" value="1"/>
</dbReference>
<reference evidence="2" key="1">
    <citation type="journal article" date="2015" name="Proc. Natl. Acad. Sci. U.S.A.">
        <title>Networks of energetic and metabolic interactions define dynamics in microbial communities.</title>
        <authorList>
            <person name="Embree M."/>
            <person name="Liu J.K."/>
            <person name="Al-Bassam M.M."/>
            <person name="Zengler K."/>
        </authorList>
    </citation>
    <scope>NUCLEOTIDE SEQUENCE</scope>
</reference>
<dbReference type="InterPro" id="IPR035917">
    <property type="entry name" value="YjbQ-like_sf"/>
</dbReference>